<evidence type="ECO:0000259" key="1">
    <source>
        <dbReference type="Pfam" id="PF07561"/>
    </source>
</evidence>
<evidence type="ECO:0000313" key="2">
    <source>
        <dbReference type="EMBL" id="MQL52917.1"/>
    </source>
</evidence>
<keyword evidence="3" id="KW-1185">Reference proteome</keyword>
<gene>
    <name evidence="2" type="ORF">GFC01_11730</name>
</gene>
<evidence type="ECO:0000313" key="3">
    <source>
        <dbReference type="Proteomes" id="UP000441717"/>
    </source>
</evidence>
<accession>A0A6N7ITY3</accession>
<comment type="caution">
    <text evidence="2">The sequence shown here is derived from an EMBL/GenBank/DDBJ whole genome shotgun (WGS) entry which is preliminary data.</text>
</comment>
<name>A0A6N7ITY3_9FIRM</name>
<protein>
    <submittedName>
        <fullName evidence="2">DUF1540 domain-containing protein</fullName>
    </submittedName>
</protein>
<dbReference type="RefSeq" id="WP_341473936.1">
    <property type="nucleotide sequence ID" value="NZ_WHYR01000032.1"/>
</dbReference>
<reference evidence="2 3" key="1">
    <citation type="submission" date="2019-10" db="EMBL/GenBank/DDBJ databases">
        <title>Comparative genomics of sulfur disproportionating microorganisms.</title>
        <authorList>
            <person name="Ward L.M."/>
            <person name="Bertran E."/>
            <person name="Johnston D."/>
        </authorList>
    </citation>
    <scope>NUCLEOTIDE SEQUENCE [LARGE SCALE GENOMIC DNA]</scope>
    <source>
        <strain evidence="2 3">DSM 14055</strain>
    </source>
</reference>
<dbReference type="EMBL" id="WHYR01000032">
    <property type="protein sequence ID" value="MQL52917.1"/>
    <property type="molecule type" value="Genomic_DNA"/>
</dbReference>
<sequence>MSKVMKCGIEECVHNNNMECRADGIEVRSSTNNKKCSQSEHTCCDTFAPRV</sequence>
<proteinExistence type="predicted"/>
<dbReference type="AlphaFoldDB" id="A0A6N7ITY3"/>
<feature type="domain" description="DUF1540" evidence="1">
    <location>
        <begin position="6"/>
        <end position="47"/>
    </location>
</feature>
<dbReference type="Proteomes" id="UP000441717">
    <property type="component" value="Unassembled WGS sequence"/>
</dbReference>
<dbReference type="Pfam" id="PF07561">
    <property type="entry name" value="DUF1540"/>
    <property type="match status" value="1"/>
</dbReference>
<organism evidence="2 3">
    <name type="scientific">Desulfofundulus thermobenzoicus</name>
    <dbReference type="NCBI Taxonomy" id="29376"/>
    <lineage>
        <taxon>Bacteria</taxon>
        <taxon>Bacillati</taxon>
        <taxon>Bacillota</taxon>
        <taxon>Clostridia</taxon>
        <taxon>Eubacteriales</taxon>
        <taxon>Peptococcaceae</taxon>
        <taxon>Desulfofundulus</taxon>
    </lineage>
</organism>
<dbReference type="InterPro" id="IPR011437">
    <property type="entry name" value="DUF1540"/>
</dbReference>